<gene>
    <name evidence="2" type="ORF">LZC94_42400</name>
</gene>
<dbReference type="GO" id="GO:0008233">
    <property type="term" value="F:peptidase activity"/>
    <property type="evidence" value="ECO:0007669"/>
    <property type="project" value="UniProtKB-KW"/>
</dbReference>
<proteinExistence type="predicted"/>
<evidence type="ECO:0000313" key="3">
    <source>
        <dbReference type="Proteomes" id="UP001370348"/>
    </source>
</evidence>
<protein>
    <submittedName>
        <fullName evidence="2">Aspartyl protease family protein</fullName>
    </submittedName>
</protein>
<dbReference type="Gene3D" id="2.40.70.10">
    <property type="entry name" value="Acid Proteases"/>
    <property type="match status" value="2"/>
</dbReference>
<reference evidence="2 3" key="1">
    <citation type="submission" date="2021-12" db="EMBL/GenBank/DDBJ databases">
        <title>Discovery of the Pendulisporaceae a myxobacterial family with distinct sporulation behavior and unique specialized metabolism.</title>
        <authorList>
            <person name="Garcia R."/>
            <person name="Popoff A."/>
            <person name="Bader C.D."/>
            <person name="Loehr J."/>
            <person name="Walesch S."/>
            <person name="Walt C."/>
            <person name="Boldt J."/>
            <person name="Bunk B."/>
            <person name="Haeckl F.J.F.P.J."/>
            <person name="Gunesch A.P."/>
            <person name="Birkelbach J."/>
            <person name="Nuebel U."/>
            <person name="Pietschmann T."/>
            <person name="Bach T."/>
            <person name="Mueller R."/>
        </authorList>
    </citation>
    <scope>NUCLEOTIDE SEQUENCE [LARGE SCALE GENOMIC DNA]</scope>
    <source>
        <strain evidence="2 3">MSr11954</strain>
    </source>
</reference>
<dbReference type="InterPro" id="IPR021109">
    <property type="entry name" value="Peptidase_aspartic_dom_sf"/>
</dbReference>
<feature type="chain" id="PRO_5045742201" evidence="1">
    <location>
        <begin position="19"/>
        <end position="359"/>
    </location>
</feature>
<dbReference type="RefSeq" id="WP_394824084.1">
    <property type="nucleotide sequence ID" value="NZ_CP089984.1"/>
</dbReference>
<accession>A0ABZ2LU74</accession>
<keyword evidence="2" id="KW-0645">Protease</keyword>
<sequence>MKHRCALAAVHVCVLAYAGCGGAPAPSAAPGPNESGMVVLRAERATMDRGGAPPAGPAKAAVAGPAYARIKLHYDLGGRTFPLPLVHGAIGGEPTWMLVDTGANSHVIAGWLARKAKLDAKNFGDQGTDHAGHAITTSRVDRTQMTLDGWSALPETPTLVTEIPEAVARIGIGAFLSPQQLAYDSALVLDLARAEMYTADSAQAAADLEGKGANPFTAAARACEDRDSPIRGLAFVVPAMVDSVRVSLLLDTGAHRSDLLAHTPAGRRLLPRSVPNREQVYAASGKISTRTVRGAKVSVGAYTTVTDVDILPGESDSSCPRDGVLAMDILRSCIVVFDRSTLTGRCDPALRTPRSGAGK</sequence>
<feature type="signal peptide" evidence="1">
    <location>
        <begin position="1"/>
        <end position="18"/>
    </location>
</feature>
<evidence type="ECO:0000313" key="2">
    <source>
        <dbReference type="EMBL" id="WXB14464.1"/>
    </source>
</evidence>
<dbReference type="Proteomes" id="UP001370348">
    <property type="component" value="Chromosome"/>
</dbReference>
<keyword evidence="3" id="KW-1185">Reference proteome</keyword>
<organism evidence="2 3">
    <name type="scientific">Pendulispora albinea</name>
    <dbReference type="NCBI Taxonomy" id="2741071"/>
    <lineage>
        <taxon>Bacteria</taxon>
        <taxon>Pseudomonadati</taxon>
        <taxon>Myxococcota</taxon>
        <taxon>Myxococcia</taxon>
        <taxon>Myxococcales</taxon>
        <taxon>Sorangiineae</taxon>
        <taxon>Pendulisporaceae</taxon>
        <taxon>Pendulispora</taxon>
    </lineage>
</organism>
<name>A0ABZ2LU74_9BACT</name>
<evidence type="ECO:0000256" key="1">
    <source>
        <dbReference type="SAM" id="SignalP"/>
    </source>
</evidence>
<dbReference type="Pfam" id="PF13650">
    <property type="entry name" value="Asp_protease_2"/>
    <property type="match status" value="2"/>
</dbReference>
<keyword evidence="1" id="KW-0732">Signal</keyword>
<keyword evidence="2" id="KW-0378">Hydrolase</keyword>
<dbReference type="EMBL" id="CP089984">
    <property type="protein sequence ID" value="WXB14464.1"/>
    <property type="molecule type" value="Genomic_DNA"/>
</dbReference>
<dbReference type="GO" id="GO:0006508">
    <property type="term" value="P:proteolysis"/>
    <property type="evidence" value="ECO:0007669"/>
    <property type="project" value="UniProtKB-KW"/>
</dbReference>